<feature type="domain" description="HNH nuclease" evidence="1">
    <location>
        <begin position="9"/>
        <end position="63"/>
    </location>
</feature>
<dbReference type="Proteomes" id="UP000660380">
    <property type="component" value="Unassembled WGS sequence"/>
</dbReference>
<dbReference type="InterPro" id="IPR052892">
    <property type="entry name" value="NA-targeting_endonuclease"/>
</dbReference>
<dbReference type="Pfam" id="PF01844">
    <property type="entry name" value="HNH"/>
    <property type="match status" value="1"/>
</dbReference>
<dbReference type="GO" id="GO:0004519">
    <property type="term" value="F:endonuclease activity"/>
    <property type="evidence" value="ECO:0007669"/>
    <property type="project" value="UniProtKB-KW"/>
</dbReference>
<name>A0ABR8GPP3_9CYAN</name>
<dbReference type="SMART" id="SM00507">
    <property type="entry name" value="HNHc"/>
    <property type="match status" value="1"/>
</dbReference>
<sequence>MSRPYVSLELRRLVADRADCLCEYCLIPNTNGVSFQVDHIISVKHSGSTTADNLSYACIYCNLQKGSDLGSINWQTGELVRFFNPRRDFWGEHFRLNEAVIEPLTDIGEVTVRIFDFNNADRILERQALMEVNRYPSESALRRIIKQTEE</sequence>
<proteinExistence type="predicted"/>
<organism evidence="2 3">
    <name type="scientific">Scytonema hofmannii FACHB-248</name>
    <dbReference type="NCBI Taxonomy" id="1842502"/>
    <lineage>
        <taxon>Bacteria</taxon>
        <taxon>Bacillati</taxon>
        <taxon>Cyanobacteriota</taxon>
        <taxon>Cyanophyceae</taxon>
        <taxon>Nostocales</taxon>
        <taxon>Scytonemataceae</taxon>
        <taxon>Scytonema</taxon>
    </lineage>
</organism>
<comment type="caution">
    <text evidence="2">The sequence shown here is derived from an EMBL/GenBank/DDBJ whole genome shotgun (WGS) entry which is preliminary data.</text>
</comment>
<dbReference type="Gene3D" id="1.10.30.50">
    <property type="match status" value="1"/>
</dbReference>
<dbReference type="RefSeq" id="WP_029633103.1">
    <property type="nucleotide sequence ID" value="NZ_JACJTA010000014.1"/>
</dbReference>
<dbReference type="PANTHER" id="PTHR33877:SF1">
    <property type="entry name" value="TYPE IV METHYL-DIRECTED RESTRICTION ENZYME ECOKMCRA"/>
    <property type="match status" value="1"/>
</dbReference>
<dbReference type="CDD" id="cd00085">
    <property type="entry name" value="HNHc"/>
    <property type="match status" value="1"/>
</dbReference>
<evidence type="ECO:0000313" key="3">
    <source>
        <dbReference type="Proteomes" id="UP000660380"/>
    </source>
</evidence>
<dbReference type="InterPro" id="IPR003615">
    <property type="entry name" value="HNH_nuc"/>
</dbReference>
<dbReference type="InterPro" id="IPR002711">
    <property type="entry name" value="HNH"/>
</dbReference>
<reference evidence="2 3" key="1">
    <citation type="journal article" date="2020" name="ISME J.">
        <title>Comparative genomics reveals insights into cyanobacterial evolution and habitat adaptation.</title>
        <authorList>
            <person name="Chen M.Y."/>
            <person name="Teng W.K."/>
            <person name="Zhao L."/>
            <person name="Hu C.X."/>
            <person name="Zhou Y.K."/>
            <person name="Han B.P."/>
            <person name="Song L.R."/>
            <person name="Shu W.S."/>
        </authorList>
    </citation>
    <scope>NUCLEOTIDE SEQUENCE [LARGE SCALE GENOMIC DNA]</scope>
    <source>
        <strain evidence="2 3">FACHB-248</strain>
    </source>
</reference>
<dbReference type="EMBL" id="JACJTA010000014">
    <property type="protein sequence ID" value="MBD2604723.1"/>
    <property type="molecule type" value="Genomic_DNA"/>
</dbReference>
<protein>
    <submittedName>
        <fullName evidence="2">HNH endonuclease</fullName>
    </submittedName>
</protein>
<keyword evidence="2" id="KW-0255">Endonuclease</keyword>
<accession>A0ABR8GPP3</accession>
<keyword evidence="3" id="KW-1185">Reference proteome</keyword>
<keyword evidence="2" id="KW-0378">Hydrolase</keyword>
<evidence type="ECO:0000313" key="2">
    <source>
        <dbReference type="EMBL" id="MBD2604723.1"/>
    </source>
</evidence>
<evidence type="ECO:0000259" key="1">
    <source>
        <dbReference type="SMART" id="SM00507"/>
    </source>
</evidence>
<keyword evidence="2" id="KW-0540">Nuclease</keyword>
<gene>
    <name evidence="2" type="ORF">H6G81_09310</name>
</gene>
<dbReference type="PANTHER" id="PTHR33877">
    <property type="entry name" value="SLL1193 PROTEIN"/>
    <property type="match status" value="1"/>
</dbReference>